<keyword evidence="7" id="KW-0378">Hydrolase</keyword>
<comment type="similarity">
    <text evidence="1">Belongs to the type-I restriction system S methylase family.</text>
</comment>
<keyword evidence="3" id="KW-0238">DNA-binding</keyword>
<comment type="caution">
    <text evidence="7">The sequence shown here is derived from an EMBL/GenBank/DDBJ whole genome shotgun (WGS) entry which is preliminary data.</text>
</comment>
<evidence type="ECO:0000256" key="4">
    <source>
        <dbReference type="SAM" id="Coils"/>
    </source>
</evidence>
<keyword evidence="7" id="KW-0255">Endonuclease</keyword>
<dbReference type="GO" id="GO:0004519">
    <property type="term" value="F:endonuclease activity"/>
    <property type="evidence" value="ECO:0007669"/>
    <property type="project" value="UniProtKB-KW"/>
</dbReference>
<reference evidence="7 8" key="1">
    <citation type="submission" date="2022-01" db="EMBL/GenBank/DDBJ databases">
        <title>Whole genome-based taxonomy of the Shewanellaceae.</title>
        <authorList>
            <person name="Martin-Rodriguez A.J."/>
        </authorList>
    </citation>
    <scope>NUCLEOTIDE SEQUENCE [LARGE SCALE GENOMIC DNA]</scope>
    <source>
        <strain evidence="7 8">DSM 24955</strain>
    </source>
</reference>
<dbReference type="Pfam" id="PF01420">
    <property type="entry name" value="Methylase_S"/>
    <property type="match status" value="2"/>
</dbReference>
<feature type="domain" description="Type I restriction modification DNA specificity" evidence="6">
    <location>
        <begin position="6"/>
        <end position="186"/>
    </location>
</feature>
<feature type="region of interest" description="Disordered" evidence="5">
    <location>
        <begin position="203"/>
        <end position="225"/>
    </location>
</feature>
<evidence type="ECO:0000313" key="8">
    <source>
        <dbReference type="Proteomes" id="UP001202134"/>
    </source>
</evidence>
<dbReference type="InterPro" id="IPR052021">
    <property type="entry name" value="Type-I_RS_S_subunit"/>
</dbReference>
<accession>A0ABT0KUJ5</accession>
<keyword evidence="2" id="KW-0680">Restriction system</keyword>
<feature type="coiled-coil region" evidence="4">
    <location>
        <begin position="169"/>
        <end position="196"/>
    </location>
</feature>
<evidence type="ECO:0000256" key="3">
    <source>
        <dbReference type="ARBA" id="ARBA00023125"/>
    </source>
</evidence>
<organism evidence="7 8">
    <name type="scientific">Shewanella electrodiphila</name>
    <dbReference type="NCBI Taxonomy" id="934143"/>
    <lineage>
        <taxon>Bacteria</taxon>
        <taxon>Pseudomonadati</taxon>
        <taxon>Pseudomonadota</taxon>
        <taxon>Gammaproteobacteria</taxon>
        <taxon>Alteromonadales</taxon>
        <taxon>Shewanellaceae</taxon>
        <taxon>Shewanella</taxon>
    </lineage>
</organism>
<keyword evidence="8" id="KW-1185">Reference proteome</keyword>
<evidence type="ECO:0000256" key="2">
    <source>
        <dbReference type="ARBA" id="ARBA00022747"/>
    </source>
</evidence>
<proteinExistence type="inferred from homology"/>
<evidence type="ECO:0000259" key="6">
    <source>
        <dbReference type="Pfam" id="PF01420"/>
    </source>
</evidence>
<name>A0ABT0KUJ5_9GAMM</name>
<keyword evidence="4" id="KW-0175">Coiled coil</keyword>
<dbReference type="PANTHER" id="PTHR30408">
    <property type="entry name" value="TYPE-1 RESTRICTION ENZYME ECOKI SPECIFICITY PROTEIN"/>
    <property type="match status" value="1"/>
</dbReference>
<protein>
    <submittedName>
        <fullName evidence="7">Restriction endonuclease subunit S</fullName>
        <ecNumber evidence="7">3.1.21.-</ecNumber>
    </submittedName>
</protein>
<feature type="domain" description="Type I restriction modification DNA specificity" evidence="6">
    <location>
        <begin position="281"/>
        <end position="401"/>
    </location>
</feature>
<dbReference type="RefSeq" id="WP_248956850.1">
    <property type="nucleotide sequence ID" value="NZ_JAKIKU010000015.1"/>
</dbReference>
<evidence type="ECO:0000256" key="1">
    <source>
        <dbReference type="ARBA" id="ARBA00010923"/>
    </source>
</evidence>
<dbReference type="InterPro" id="IPR000055">
    <property type="entry name" value="Restrct_endonuc_typeI_TRD"/>
</dbReference>
<keyword evidence="7" id="KW-0540">Nuclease</keyword>
<gene>
    <name evidence="7" type="ORF">L2737_19660</name>
</gene>
<evidence type="ECO:0000313" key="7">
    <source>
        <dbReference type="EMBL" id="MCL1047522.1"/>
    </source>
</evidence>
<evidence type="ECO:0000256" key="5">
    <source>
        <dbReference type="SAM" id="MobiDB-lite"/>
    </source>
</evidence>
<dbReference type="PANTHER" id="PTHR30408:SF12">
    <property type="entry name" value="TYPE I RESTRICTION ENZYME MJAVIII SPECIFICITY SUBUNIT"/>
    <property type="match status" value="1"/>
</dbReference>
<dbReference type="EMBL" id="JAKIKU010000015">
    <property type="protein sequence ID" value="MCL1047522.1"/>
    <property type="molecule type" value="Genomic_DNA"/>
</dbReference>
<dbReference type="EC" id="3.1.21.-" evidence="7"/>
<dbReference type="InterPro" id="IPR044946">
    <property type="entry name" value="Restrct_endonuc_typeI_TRD_sf"/>
</dbReference>
<dbReference type="Proteomes" id="UP001202134">
    <property type="component" value="Unassembled WGS sequence"/>
</dbReference>
<sequence length="441" mass="49863">MSNLYPRRWVEVVLGEYAHIKARIGWRGLSSSEYTENGPYLIAGTHIKGLSVDWGNCDHISEYRYDESQEIQLKEMDVVISKDGTIGRLGFIENMPGPATINGTMMLVRPNDDFFSKFIYYYLQGDSFQTLVKEKVSGSSVPHIFQRDMVSLKVPLPPLPEQQKIAVILTSVDEVIEKTQAQIDKLKDLKTAMMQELLLPSEKSGVGTKQGTGDGASYIPHSEFKDSPVGRIPKSWGCVQLESLLQSSKNSMRSGPFGSALLKHELVPNGHPYLGIDNVHIERFENKFKRYVTDEKFEQLKRYAVKENDVMITIMGTVGRSCVVPKGLGKALSSKHVWTMTFDQTKYISTLVCWQLNYSDWVKLQFKNESQGGVMESISSKTLKELWLPLPPIQEQNKINQVHNSLSEAVRSKEELLLKQQSLKKALMQDLLTGKVRVQVD</sequence>
<dbReference type="GO" id="GO:0016787">
    <property type="term" value="F:hydrolase activity"/>
    <property type="evidence" value="ECO:0007669"/>
    <property type="project" value="UniProtKB-KW"/>
</dbReference>
<dbReference type="SUPFAM" id="SSF116734">
    <property type="entry name" value="DNA methylase specificity domain"/>
    <property type="match status" value="2"/>
</dbReference>
<dbReference type="Gene3D" id="3.90.220.20">
    <property type="entry name" value="DNA methylase specificity domains"/>
    <property type="match status" value="2"/>
</dbReference>
<dbReference type="Gene3D" id="1.10.287.1120">
    <property type="entry name" value="Bipartite methylase S protein"/>
    <property type="match status" value="1"/>
</dbReference>